<dbReference type="PANTHER" id="PTHR43859:SF4">
    <property type="entry name" value="BUTANOATE--COA LIGASE AAE1-RELATED"/>
    <property type="match status" value="1"/>
</dbReference>
<dbReference type="Gene3D" id="3.30.300.30">
    <property type="match status" value="1"/>
</dbReference>
<sequence length="550" mass="59974">MTDASRLNPYDTNLDRNPANFVALSPLSFLERTARVYPQRLALVHGGLRQTWAQTFERCRRLASALSKRGIGLGDTVAAMLPNTPPMYEAHFGVPVTGAVLNTLNTRLDPEAIAFQLDHGEAKVLLTDREFSSTIARALALMTGPKPLVIDVLDAEFDGGKSLGELDYEAFLAEGDPAFAWTLPADEWQAISLNYTSGTTGNPKGVVTHHRGAYLNAVSNVVTWTMPQHPVYLWTLPMFHCNGWCFPWTMALQAGVSVCLRRVDPQLIFPLIREQQVTHMCGAPIVYGMLVNAPAALREGISHTVQGLIAGAAPPAAIIEGCERIGIDITHVYGLTEVYGPAAVCAKQEEWSGLPIEERAALNARQGVAYPLQQDVTVLNPETLQPVPADGETMGEIFFRGNIVMKGYLKNPEATQEAFKGGWFHTGDLAVMHPDGYVKIKDRSKDIIISGGENISSVEVEEVLYRHPAVALAAVVAVPDAKWGEVPCAVVELRDGVSATPEEIIEFCRGHMARYKVPKQIVFGVLPKTSTGKIQKFQLRQQFRSAAAIG</sequence>
<keyword evidence="8" id="KW-1185">Reference proteome</keyword>
<dbReference type="NCBIfam" id="NF006020">
    <property type="entry name" value="PRK08162.1"/>
    <property type="match status" value="1"/>
</dbReference>
<dbReference type="CDD" id="cd12118">
    <property type="entry name" value="ttLC_FACS_AEE21_like"/>
    <property type="match status" value="1"/>
</dbReference>
<dbReference type="Pfam" id="PF13193">
    <property type="entry name" value="AMP-binding_C"/>
    <property type="match status" value="1"/>
</dbReference>
<dbReference type="SUPFAM" id="SSF56801">
    <property type="entry name" value="Acetyl-CoA synthetase-like"/>
    <property type="match status" value="1"/>
</dbReference>
<evidence type="ECO:0000256" key="4">
    <source>
        <dbReference type="ARBA" id="ARBA00023098"/>
    </source>
</evidence>
<evidence type="ECO:0000313" key="7">
    <source>
        <dbReference type="EMBL" id="BDI04814.1"/>
    </source>
</evidence>
<reference evidence="7" key="1">
    <citation type="submission" date="2022-04" db="EMBL/GenBank/DDBJ databases">
        <title>Whole genome sequence of Sphaerotilus sp. FB-5.</title>
        <authorList>
            <person name="Takeda M."/>
            <person name="Narihara S."/>
            <person name="Akimoto M."/>
            <person name="Akimoto R."/>
            <person name="Nishiyashiki S."/>
            <person name="Murakami T."/>
        </authorList>
    </citation>
    <scope>NUCLEOTIDE SEQUENCE</scope>
    <source>
        <strain evidence="7">FB-5</strain>
    </source>
</reference>
<dbReference type="Proteomes" id="UP001057498">
    <property type="component" value="Chromosome"/>
</dbReference>
<organism evidence="7 8">
    <name type="scientific">Sphaerotilus microaerophilus</name>
    <dbReference type="NCBI Taxonomy" id="2914710"/>
    <lineage>
        <taxon>Bacteria</taxon>
        <taxon>Pseudomonadati</taxon>
        <taxon>Pseudomonadota</taxon>
        <taxon>Betaproteobacteria</taxon>
        <taxon>Burkholderiales</taxon>
        <taxon>Sphaerotilaceae</taxon>
        <taxon>Sphaerotilus</taxon>
    </lineage>
</organism>
<name>A0ABM7YK77_9BURK</name>
<dbReference type="InterPro" id="IPR000873">
    <property type="entry name" value="AMP-dep_synth/lig_dom"/>
</dbReference>
<dbReference type="Pfam" id="PF00501">
    <property type="entry name" value="AMP-binding"/>
    <property type="match status" value="1"/>
</dbReference>
<dbReference type="InterPro" id="IPR025110">
    <property type="entry name" value="AMP-bd_C"/>
</dbReference>
<dbReference type="InterPro" id="IPR045851">
    <property type="entry name" value="AMP-bd_C_sf"/>
</dbReference>
<comment type="similarity">
    <text evidence="1">Belongs to the ATP-dependent AMP-binding enzyme family.</text>
</comment>
<gene>
    <name evidence="7" type="ORF">CATMQ487_17840</name>
</gene>
<evidence type="ECO:0000313" key="8">
    <source>
        <dbReference type="Proteomes" id="UP001057498"/>
    </source>
</evidence>
<keyword evidence="4" id="KW-0443">Lipid metabolism</keyword>
<protein>
    <submittedName>
        <fullName evidence="7">Acyl-CoA synthetase</fullName>
    </submittedName>
</protein>
<keyword evidence="3" id="KW-0276">Fatty acid metabolism</keyword>
<keyword evidence="2" id="KW-0436">Ligase</keyword>
<evidence type="ECO:0000256" key="1">
    <source>
        <dbReference type="ARBA" id="ARBA00006432"/>
    </source>
</evidence>
<proteinExistence type="inferred from homology"/>
<evidence type="ECO:0000256" key="2">
    <source>
        <dbReference type="ARBA" id="ARBA00022598"/>
    </source>
</evidence>
<dbReference type="RefSeq" id="WP_251972906.1">
    <property type="nucleotide sequence ID" value="NZ_AP025730.1"/>
</dbReference>
<evidence type="ECO:0000259" key="5">
    <source>
        <dbReference type="Pfam" id="PF00501"/>
    </source>
</evidence>
<dbReference type="Gene3D" id="3.40.50.12780">
    <property type="entry name" value="N-terminal domain of ligase-like"/>
    <property type="match status" value="1"/>
</dbReference>
<accession>A0ABM7YK77</accession>
<evidence type="ECO:0000256" key="3">
    <source>
        <dbReference type="ARBA" id="ARBA00022832"/>
    </source>
</evidence>
<feature type="domain" description="AMP-dependent synthetase/ligase" evidence="5">
    <location>
        <begin position="30"/>
        <end position="409"/>
    </location>
</feature>
<feature type="domain" description="AMP-binding enzyme C-terminal" evidence="6">
    <location>
        <begin position="459"/>
        <end position="533"/>
    </location>
</feature>
<dbReference type="PANTHER" id="PTHR43859">
    <property type="entry name" value="ACYL-ACTIVATING ENZYME"/>
    <property type="match status" value="1"/>
</dbReference>
<evidence type="ECO:0000259" key="6">
    <source>
        <dbReference type="Pfam" id="PF13193"/>
    </source>
</evidence>
<dbReference type="InterPro" id="IPR042099">
    <property type="entry name" value="ANL_N_sf"/>
</dbReference>
<dbReference type="EMBL" id="AP025730">
    <property type="protein sequence ID" value="BDI04814.1"/>
    <property type="molecule type" value="Genomic_DNA"/>
</dbReference>